<accession>G7GZ90</accession>
<dbReference type="STRING" id="1073574.GOARA_021_01530"/>
<feature type="binding site" evidence="8">
    <location>
        <position position="124"/>
    </location>
    <ligand>
        <name>Fe cation</name>
        <dbReference type="ChEBI" id="CHEBI:24875"/>
    </ligand>
</feature>
<feature type="binding site" evidence="8">
    <location>
        <position position="193"/>
    </location>
    <ligand>
        <name>substrate</name>
    </ligand>
</feature>
<dbReference type="FunFam" id="3.30.420.40:FF:000040">
    <property type="entry name" value="tRNA N6-adenosine threonylcarbamoyltransferase"/>
    <property type="match status" value="1"/>
</dbReference>
<gene>
    <name evidence="8" type="primary">tsaD</name>
    <name evidence="10" type="synonym">gcp</name>
    <name evidence="10" type="ORF">GOARA_021_01530</name>
</gene>
<feature type="binding site" evidence="8">
    <location>
        <position position="285"/>
    </location>
    <ligand>
        <name>substrate</name>
    </ligand>
</feature>
<dbReference type="GO" id="GO:0061711">
    <property type="term" value="F:tRNA N(6)-L-threonylcarbamoyladenine synthase activity"/>
    <property type="evidence" value="ECO:0007669"/>
    <property type="project" value="UniProtKB-EC"/>
</dbReference>
<dbReference type="GO" id="GO:0005737">
    <property type="term" value="C:cytoplasm"/>
    <property type="evidence" value="ECO:0007669"/>
    <property type="project" value="UniProtKB-SubCell"/>
</dbReference>
<dbReference type="AlphaFoldDB" id="G7GZ90"/>
<comment type="function">
    <text evidence="8">Required for the formation of a threonylcarbamoyl group on adenosine at position 37 (t(6)A37) in tRNAs that read codons beginning with adenine. Is involved in the transfer of the threonylcarbamoyl moiety of threonylcarbamoyl-AMP (TC-AMP) to the N6 group of A37, together with TsaE and TsaB. TsaD likely plays a direct catalytic role in this reaction.</text>
</comment>
<evidence type="ECO:0000256" key="7">
    <source>
        <dbReference type="ARBA" id="ARBA00048117"/>
    </source>
</evidence>
<dbReference type="NCBIfam" id="TIGR00329">
    <property type="entry name" value="gcp_kae1"/>
    <property type="match status" value="1"/>
</dbReference>
<sequence length="350" mass="35778">MSDRLIVMGIESSCDETGVGIVEWAPGSSDGPVRLLADEVASSVAEHARYGGVVPEVASRAHLEAMVPTMRRALAAAGVEKPDAIAVTIGPGLAGALLVGVAAAKAYALAWDVPLYAVNHLGGHVAVDTLEHGPMPPCIALLVSGGHTHLLRVTDLGQPIEELGTTVDDAAGEAFDKVARLLGLGYPGGPLIDALAADGDPSAIAFPRGMTGPRDARYDFSFSGLKTAVARYVEGCERRGEPVPTADVAASFQEAVADVLTMKALRACADFDTTTLVLGGGATANSRIRSLAQERCDAAGITLRVPKPRLCTDNGVMIATLGAHVIAGGAAPSPLTVATDPGMSVQVSAY</sequence>
<dbReference type="PANTHER" id="PTHR11735">
    <property type="entry name" value="TRNA N6-ADENOSINE THREONYLCARBAMOYLTRANSFERASE"/>
    <property type="match status" value="1"/>
</dbReference>
<dbReference type="InterPro" id="IPR017860">
    <property type="entry name" value="Peptidase_M22_CS"/>
</dbReference>
<evidence type="ECO:0000256" key="8">
    <source>
        <dbReference type="HAMAP-Rule" id="MF_01445"/>
    </source>
</evidence>
<evidence type="ECO:0000259" key="9">
    <source>
        <dbReference type="Pfam" id="PF00814"/>
    </source>
</evidence>
<dbReference type="EMBL" id="BAEE01000021">
    <property type="protein sequence ID" value="GAB08915.1"/>
    <property type="molecule type" value="Genomic_DNA"/>
</dbReference>
<dbReference type="Proteomes" id="UP000035088">
    <property type="component" value="Unassembled WGS sequence"/>
</dbReference>
<feature type="binding site" evidence="8">
    <location>
        <position position="176"/>
    </location>
    <ligand>
        <name>substrate</name>
    </ligand>
</feature>
<dbReference type="PRINTS" id="PR00789">
    <property type="entry name" value="OSIALOPTASE"/>
</dbReference>
<evidence type="ECO:0000256" key="2">
    <source>
        <dbReference type="ARBA" id="ARBA00022679"/>
    </source>
</evidence>
<keyword evidence="3 8" id="KW-0819">tRNA processing</keyword>
<comment type="cofactor">
    <cofactor evidence="8">
        <name>Fe(2+)</name>
        <dbReference type="ChEBI" id="CHEBI:29033"/>
    </cofactor>
    <text evidence="8">Binds 1 Fe(2+) ion per subunit.</text>
</comment>
<dbReference type="InterPro" id="IPR043129">
    <property type="entry name" value="ATPase_NBD"/>
</dbReference>
<evidence type="ECO:0000256" key="3">
    <source>
        <dbReference type="ARBA" id="ARBA00022694"/>
    </source>
</evidence>
<keyword evidence="2 8" id="KW-0808">Transferase</keyword>
<protein>
    <recommendedName>
        <fullName evidence="8">tRNA N6-adenosine threonylcarbamoyltransferase</fullName>
        <ecNumber evidence="8">2.3.1.234</ecNumber>
    </recommendedName>
    <alternativeName>
        <fullName evidence="8">N6-L-threonylcarbamoyladenine synthase</fullName>
        <shortName evidence="8">t(6)A synthase</shortName>
    </alternativeName>
    <alternativeName>
        <fullName evidence="8">t(6)A37 threonylcarbamoyladenosine biosynthesis protein TsaD</fullName>
    </alternativeName>
    <alternativeName>
        <fullName evidence="8">tRNA threonylcarbamoyladenosine biosynthesis protein TsaD</fullName>
    </alternativeName>
</protein>
<keyword evidence="11" id="KW-1185">Reference proteome</keyword>
<evidence type="ECO:0000256" key="6">
    <source>
        <dbReference type="ARBA" id="ARBA00023315"/>
    </source>
</evidence>
<dbReference type="EC" id="2.3.1.234" evidence="8"/>
<dbReference type="SUPFAM" id="SSF53067">
    <property type="entry name" value="Actin-like ATPase domain"/>
    <property type="match status" value="2"/>
</dbReference>
<evidence type="ECO:0000256" key="5">
    <source>
        <dbReference type="ARBA" id="ARBA00023004"/>
    </source>
</evidence>
<dbReference type="NCBIfam" id="TIGR03723">
    <property type="entry name" value="T6A_TsaD_YgjD"/>
    <property type="match status" value="1"/>
</dbReference>
<dbReference type="Pfam" id="PF00814">
    <property type="entry name" value="TsaD"/>
    <property type="match status" value="1"/>
</dbReference>
<proteinExistence type="inferred from homology"/>
<evidence type="ECO:0000256" key="4">
    <source>
        <dbReference type="ARBA" id="ARBA00022723"/>
    </source>
</evidence>
<dbReference type="HAMAP" id="MF_01445">
    <property type="entry name" value="TsaD"/>
    <property type="match status" value="1"/>
</dbReference>
<reference evidence="10 11" key="1">
    <citation type="submission" date="2011-11" db="EMBL/GenBank/DDBJ databases">
        <title>Whole genome shotgun sequence of Gordonia araii NBRC 100433.</title>
        <authorList>
            <person name="Yoshida Y."/>
            <person name="Hosoyama A."/>
            <person name="Tsuchikane K."/>
            <person name="Katsumata H."/>
            <person name="Yamazaki S."/>
            <person name="Fujita N."/>
        </authorList>
    </citation>
    <scope>NUCLEOTIDE SEQUENCE [LARGE SCALE GENOMIC DNA]</scope>
    <source>
        <strain evidence="10 11">NBRC 100433</strain>
    </source>
</reference>
<dbReference type="PROSITE" id="PS01016">
    <property type="entry name" value="GLYCOPROTEASE"/>
    <property type="match status" value="1"/>
</dbReference>
<keyword evidence="1 8" id="KW-0963">Cytoplasm</keyword>
<dbReference type="PANTHER" id="PTHR11735:SF6">
    <property type="entry name" value="TRNA N6-ADENOSINE THREONYLCARBAMOYLTRANSFERASE, MITOCHONDRIAL"/>
    <property type="match status" value="1"/>
</dbReference>
<evidence type="ECO:0000313" key="10">
    <source>
        <dbReference type="EMBL" id="GAB08915.1"/>
    </source>
</evidence>
<name>G7GZ90_9ACTN</name>
<dbReference type="GO" id="GO:0002949">
    <property type="term" value="P:tRNA threonylcarbamoyladenosine modification"/>
    <property type="evidence" value="ECO:0007669"/>
    <property type="project" value="UniProtKB-UniRule"/>
</dbReference>
<feature type="domain" description="Gcp-like" evidence="9">
    <location>
        <begin position="35"/>
        <end position="319"/>
    </location>
</feature>
<comment type="caution">
    <text evidence="10">The sequence shown here is derived from an EMBL/GenBank/DDBJ whole genome shotgun (WGS) entry which is preliminary data.</text>
</comment>
<keyword evidence="6 8" id="KW-0012">Acyltransferase</keyword>
<organism evidence="10 11">
    <name type="scientific">Gordonia araii NBRC 100433</name>
    <dbReference type="NCBI Taxonomy" id="1073574"/>
    <lineage>
        <taxon>Bacteria</taxon>
        <taxon>Bacillati</taxon>
        <taxon>Actinomycetota</taxon>
        <taxon>Actinomycetes</taxon>
        <taxon>Mycobacteriales</taxon>
        <taxon>Gordoniaceae</taxon>
        <taxon>Gordonia</taxon>
    </lineage>
</organism>
<evidence type="ECO:0000313" key="11">
    <source>
        <dbReference type="Proteomes" id="UP000035088"/>
    </source>
</evidence>
<dbReference type="InterPro" id="IPR000905">
    <property type="entry name" value="Gcp-like_dom"/>
</dbReference>
<dbReference type="InterPro" id="IPR017861">
    <property type="entry name" value="KAE1/TsaD"/>
</dbReference>
<feature type="binding site" evidence="8">
    <location>
        <position position="189"/>
    </location>
    <ligand>
        <name>substrate</name>
    </ligand>
</feature>
<dbReference type="CDD" id="cd24133">
    <property type="entry name" value="ASKHA_NBD_TsaD_bac"/>
    <property type="match status" value="1"/>
</dbReference>
<feature type="binding site" evidence="8">
    <location>
        <position position="120"/>
    </location>
    <ligand>
        <name>Fe cation</name>
        <dbReference type="ChEBI" id="CHEBI:24875"/>
    </ligand>
</feature>
<dbReference type="Gene3D" id="3.30.420.40">
    <property type="match status" value="2"/>
</dbReference>
<evidence type="ECO:0000256" key="1">
    <source>
        <dbReference type="ARBA" id="ARBA00022490"/>
    </source>
</evidence>
<feature type="binding site" evidence="8">
    <location>
        <begin position="142"/>
        <end position="146"/>
    </location>
    <ligand>
        <name>substrate</name>
    </ligand>
</feature>
<comment type="subcellular location">
    <subcellularLocation>
        <location evidence="8">Cytoplasm</location>
    </subcellularLocation>
</comment>
<dbReference type="InterPro" id="IPR022450">
    <property type="entry name" value="TsaD"/>
</dbReference>
<keyword evidence="5 8" id="KW-0408">Iron</keyword>
<comment type="similarity">
    <text evidence="8">Belongs to the KAE1 / TsaD family.</text>
</comment>
<feature type="binding site" evidence="8">
    <location>
        <position position="313"/>
    </location>
    <ligand>
        <name>Fe cation</name>
        <dbReference type="ChEBI" id="CHEBI:24875"/>
    </ligand>
</feature>
<dbReference type="FunFam" id="3.30.420.40:FF:000012">
    <property type="entry name" value="tRNA N6-adenosine threonylcarbamoyltransferase"/>
    <property type="match status" value="1"/>
</dbReference>
<comment type="catalytic activity">
    <reaction evidence="7 8">
        <text>L-threonylcarbamoyladenylate + adenosine(37) in tRNA = N(6)-L-threonylcarbamoyladenosine(37) in tRNA + AMP + H(+)</text>
        <dbReference type="Rhea" id="RHEA:37059"/>
        <dbReference type="Rhea" id="RHEA-COMP:10162"/>
        <dbReference type="Rhea" id="RHEA-COMP:10163"/>
        <dbReference type="ChEBI" id="CHEBI:15378"/>
        <dbReference type="ChEBI" id="CHEBI:73682"/>
        <dbReference type="ChEBI" id="CHEBI:74411"/>
        <dbReference type="ChEBI" id="CHEBI:74418"/>
        <dbReference type="ChEBI" id="CHEBI:456215"/>
        <dbReference type="EC" id="2.3.1.234"/>
    </reaction>
</comment>
<keyword evidence="4 8" id="KW-0479">Metal-binding</keyword>
<dbReference type="GO" id="GO:0005506">
    <property type="term" value="F:iron ion binding"/>
    <property type="evidence" value="ECO:0007669"/>
    <property type="project" value="UniProtKB-UniRule"/>
</dbReference>